<sequence>MNLSYIPLVIQEGEVVVQLTKEDVEEENGVWEKAIVLYVVENTPSIGTIERLIGNQWNLVQKPKVFLHNDGYFVVRFSNSDEKEEVLFKGPYSIFNRSVIIKPWAPDFNFNEEVLHTIPLWVELPNIPLNSWTNTTLSKIGSGLGKSCADACTFDME</sequence>
<evidence type="ECO:0000313" key="3">
    <source>
        <dbReference type="Proteomes" id="UP001371456"/>
    </source>
</evidence>
<gene>
    <name evidence="2" type="ORF">RDI58_024554</name>
</gene>
<protein>
    <recommendedName>
        <fullName evidence="1">DUF4283 domain-containing protein</fullName>
    </recommendedName>
</protein>
<dbReference type="EMBL" id="JBANQN010000010">
    <property type="protein sequence ID" value="KAK6777836.1"/>
    <property type="molecule type" value="Genomic_DNA"/>
</dbReference>
<feature type="domain" description="DUF4283" evidence="1">
    <location>
        <begin position="28"/>
        <end position="112"/>
    </location>
</feature>
<dbReference type="InterPro" id="IPR025558">
    <property type="entry name" value="DUF4283"/>
</dbReference>
<dbReference type="Pfam" id="PF14111">
    <property type="entry name" value="DUF4283"/>
    <property type="match status" value="1"/>
</dbReference>
<keyword evidence="3" id="KW-1185">Reference proteome</keyword>
<dbReference type="PANTHER" id="PTHR33233">
    <property type="entry name" value="ENDONUCLEASE/EXONUCLEASE/PHOSPHATASE"/>
    <property type="match status" value="1"/>
</dbReference>
<organism evidence="2 3">
    <name type="scientific">Solanum bulbocastanum</name>
    <name type="common">Wild potato</name>
    <dbReference type="NCBI Taxonomy" id="147425"/>
    <lineage>
        <taxon>Eukaryota</taxon>
        <taxon>Viridiplantae</taxon>
        <taxon>Streptophyta</taxon>
        <taxon>Embryophyta</taxon>
        <taxon>Tracheophyta</taxon>
        <taxon>Spermatophyta</taxon>
        <taxon>Magnoliopsida</taxon>
        <taxon>eudicotyledons</taxon>
        <taxon>Gunneridae</taxon>
        <taxon>Pentapetalae</taxon>
        <taxon>asterids</taxon>
        <taxon>lamiids</taxon>
        <taxon>Solanales</taxon>
        <taxon>Solanaceae</taxon>
        <taxon>Solanoideae</taxon>
        <taxon>Solaneae</taxon>
        <taxon>Solanum</taxon>
    </lineage>
</organism>
<proteinExistence type="predicted"/>
<dbReference type="Proteomes" id="UP001371456">
    <property type="component" value="Unassembled WGS sequence"/>
</dbReference>
<comment type="caution">
    <text evidence="2">The sequence shown here is derived from an EMBL/GenBank/DDBJ whole genome shotgun (WGS) entry which is preliminary data.</text>
</comment>
<dbReference type="PANTHER" id="PTHR33233:SF14">
    <property type="entry name" value="ENDONUCLEASE_EXONUCLEASE_PHOSPHATASE"/>
    <property type="match status" value="1"/>
</dbReference>
<evidence type="ECO:0000259" key="1">
    <source>
        <dbReference type="Pfam" id="PF14111"/>
    </source>
</evidence>
<evidence type="ECO:0000313" key="2">
    <source>
        <dbReference type="EMBL" id="KAK6777836.1"/>
    </source>
</evidence>
<accession>A0AAN8Y3R6</accession>
<dbReference type="AlphaFoldDB" id="A0AAN8Y3R6"/>
<reference evidence="2 3" key="1">
    <citation type="submission" date="2024-02" db="EMBL/GenBank/DDBJ databases">
        <title>de novo genome assembly of Solanum bulbocastanum strain 11H21.</title>
        <authorList>
            <person name="Hosaka A.J."/>
        </authorList>
    </citation>
    <scope>NUCLEOTIDE SEQUENCE [LARGE SCALE GENOMIC DNA]</scope>
    <source>
        <tissue evidence="2">Young leaves</tissue>
    </source>
</reference>
<name>A0AAN8Y3R6_SOLBU</name>